<sequence length="429" mass="46394">MTDPARFPFPPAGDVRPPDAYHDVLHARAPHPVQLSSGQPALLVTRHEDVTAVLGDDRFSRAGYTELARPLFARKTESVLLATADAPDHTRRRRAILPAFTARQVRLLRPRLEALAEELLDELTGGAASGEADLVGGFTVPFPMRVICEVLGVPLEDGAMLRAEVDILMSTSGHTREKVAATQARMDDYFAALVADKRRAAAAGTPADDLLTRLALRPDDDPEQRLSDREVVSLGSGMLMAGYETTGNSFGMCVVLLLRHPTLAKTLREHPERVPATVEEMLRFSSLNNTGGAPHLVTEDAELGGCPVAAGRIVVPLTDTANRDPAVFTDPDTFDPERPDVASHVAFGYGRHLCLGAELARAELQIGILALLRRFEVLELAVPEEELDWRRTMFINGVWQLPVRWTAATVTTGTPATAAAPVPAEGPQG</sequence>
<name>A0ABW0WYI5_9ACTN</name>
<comment type="similarity">
    <text evidence="1 2">Belongs to the cytochrome P450 family.</text>
</comment>
<protein>
    <submittedName>
        <fullName evidence="3">Cytochrome P450</fullName>
    </submittedName>
</protein>
<dbReference type="InterPro" id="IPR017972">
    <property type="entry name" value="Cyt_P450_CS"/>
</dbReference>
<gene>
    <name evidence="3" type="ORF">ACFP3U_06410</name>
</gene>
<comment type="caution">
    <text evidence="3">The sequence shown here is derived from an EMBL/GenBank/DDBJ whole genome shotgun (WGS) entry which is preliminary data.</text>
</comment>
<dbReference type="Pfam" id="PF00067">
    <property type="entry name" value="p450"/>
    <property type="match status" value="1"/>
</dbReference>
<dbReference type="Proteomes" id="UP001595975">
    <property type="component" value="Unassembled WGS sequence"/>
</dbReference>
<keyword evidence="2" id="KW-0560">Oxidoreductase</keyword>
<organism evidence="3 4">
    <name type="scientific">Kitasatospora misakiensis</name>
    <dbReference type="NCBI Taxonomy" id="67330"/>
    <lineage>
        <taxon>Bacteria</taxon>
        <taxon>Bacillati</taxon>
        <taxon>Actinomycetota</taxon>
        <taxon>Actinomycetes</taxon>
        <taxon>Kitasatosporales</taxon>
        <taxon>Streptomycetaceae</taxon>
        <taxon>Kitasatospora</taxon>
    </lineage>
</organism>
<accession>A0ABW0WYI5</accession>
<dbReference type="EMBL" id="JBHSOF010000005">
    <property type="protein sequence ID" value="MFC5662615.1"/>
    <property type="molecule type" value="Genomic_DNA"/>
</dbReference>
<dbReference type="PANTHER" id="PTHR46696">
    <property type="entry name" value="P450, PUTATIVE (EUROFUNG)-RELATED"/>
    <property type="match status" value="1"/>
</dbReference>
<keyword evidence="2" id="KW-0408">Iron</keyword>
<dbReference type="Gene3D" id="1.10.630.10">
    <property type="entry name" value="Cytochrome P450"/>
    <property type="match status" value="1"/>
</dbReference>
<dbReference type="PROSITE" id="PS00086">
    <property type="entry name" value="CYTOCHROME_P450"/>
    <property type="match status" value="1"/>
</dbReference>
<evidence type="ECO:0000313" key="3">
    <source>
        <dbReference type="EMBL" id="MFC5662615.1"/>
    </source>
</evidence>
<dbReference type="PANTHER" id="PTHR46696:SF6">
    <property type="entry name" value="P450, PUTATIVE (EUROFUNG)-RELATED"/>
    <property type="match status" value="1"/>
</dbReference>
<keyword evidence="4" id="KW-1185">Reference proteome</keyword>
<dbReference type="SUPFAM" id="SSF48264">
    <property type="entry name" value="Cytochrome P450"/>
    <property type="match status" value="1"/>
</dbReference>
<dbReference type="PRINTS" id="PR00359">
    <property type="entry name" value="BP450"/>
</dbReference>
<dbReference type="PRINTS" id="PR00385">
    <property type="entry name" value="P450"/>
</dbReference>
<dbReference type="RefSeq" id="WP_380224231.1">
    <property type="nucleotide sequence ID" value="NZ_JBHSOF010000005.1"/>
</dbReference>
<reference evidence="4" key="1">
    <citation type="journal article" date="2019" name="Int. J. Syst. Evol. Microbiol.">
        <title>The Global Catalogue of Microorganisms (GCM) 10K type strain sequencing project: providing services to taxonomists for standard genome sequencing and annotation.</title>
        <authorList>
            <consortium name="The Broad Institute Genomics Platform"/>
            <consortium name="The Broad Institute Genome Sequencing Center for Infectious Disease"/>
            <person name="Wu L."/>
            <person name="Ma J."/>
        </authorList>
    </citation>
    <scope>NUCLEOTIDE SEQUENCE [LARGE SCALE GENOMIC DNA]</scope>
    <source>
        <strain evidence="4">CGMCC 4.1437</strain>
    </source>
</reference>
<evidence type="ECO:0000313" key="4">
    <source>
        <dbReference type="Proteomes" id="UP001595975"/>
    </source>
</evidence>
<dbReference type="InterPro" id="IPR002397">
    <property type="entry name" value="Cyt_P450_B"/>
</dbReference>
<evidence type="ECO:0000256" key="2">
    <source>
        <dbReference type="RuleBase" id="RU000461"/>
    </source>
</evidence>
<dbReference type="InterPro" id="IPR036396">
    <property type="entry name" value="Cyt_P450_sf"/>
</dbReference>
<evidence type="ECO:0000256" key="1">
    <source>
        <dbReference type="ARBA" id="ARBA00010617"/>
    </source>
</evidence>
<keyword evidence="2" id="KW-0503">Monooxygenase</keyword>
<proteinExistence type="inferred from homology"/>
<keyword evidence="2" id="KW-0479">Metal-binding</keyword>
<dbReference type="CDD" id="cd11031">
    <property type="entry name" value="Cyp158A-like"/>
    <property type="match status" value="1"/>
</dbReference>
<keyword evidence="2" id="KW-0349">Heme</keyword>
<dbReference type="InterPro" id="IPR001128">
    <property type="entry name" value="Cyt_P450"/>
</dbReference>